<dbReference type="HOGENOM" id="CLU_039096_0_0_1"/>
<accession>K5W9H2</accession>
<dbReference type="GeneID" id="18911094"/>
<dbReference type="SUPFAM" id="SSF48208">
    <property type="entry name" value="Six-hairpin glycosidases"/>
    <property type="match status" value="1"/>
</dbReference>
<proteinExistence type="predicted"/>
<dbReference type="Proteomes" id="UP000008370">
    <property type="component" value="Unassembled WGS sequence"/>
</dbReference>
<dbReference type="RefSeq" id="XP_007395944.1">
    <property type="nucleotide sequence ID" value="XM_007395882.1"/>
</dbReference>
<dbReference type="KEGG" id="pco:PHACADRAFT_195663"/>
<name>K5W9H2_PHACS</name>
<evidence type="ECO:0000313" key="3">
    <source>
        <dbReference type="Proteomes" id="UP000008370"/>
    </source>
</evidence>
<organism evidence="2 3">
    <name type="scientific">Phanerochaete carnosa (strain HHB-10118-sp)</name>
    <name type="common">White-rot fungus</name>
    <name type="synonym">Peniophora carnosa</name>
    <dbReference type="NCBI Taxonomy" id="650164"/>
    <lineage>
        <taxon>Eukaryota</taxon>
        <taxon>Fungi</taxon>
        <taxon>Dikarya</taxon>
        <taxon>Basidiomycota</taxon>
        <taxon>Agaricomycotina</taxon>
        <taxon>Agaricomycetes</taxon>
        <taxon>Polyporales</taxon>
        <taxon>Phanerochaetaceae</taxon>
        <taxon>Phanerochaete</taxon>
    </lineage>
</organism>
<dbReference type="EMBL" id="JH930472">
    <property type="protein sequence ID" value="EKM55624.1"/>
    <property type="molecule type" value="Genomic_DNA"/>
</dbReference>
<reference evidence="2 3" key="1">
    <citation type="journal article" date="2012" name="BMC Genomics">
        <title>Comparative genomics of the white-rot fungi, Phanerochaete carnosa and P. chrysosporium, to elucidate the genetic basis of the distinct wood types they colonize.</title>
        <authorList>
            <person name="Suzuki H."/>
            <person name="MacDonald J."/>
            <person name="Syed K."/>
            <person name="Salamov A."/>
            <person name="Hori C."/>
            <person name="Aerts A."/>
            <person name="Henrissat B."/>
            <person name="Wiebenga A."/>
            <person name="vanKuyk P.A."/>
            <person name="Barry K."/>
            <person name="Lindquist E."/>
            <person name="LaButti K."/>
            <person name="Lapidus A."/>
            <person name="Lucas S."/>
            <person name="Coutinho P."/>
            <person name="Gong Y."/>
            <person name="Samejima M."/>
            <person name="Mahadevan R."/>
            <person name="Abou-Zaid M."/>
            <person name="de Vries R.P."/>
            <person name="Igarashi K."/>
            <person name="Yadav J.S."/>
            <person name="Grigoriev I.V."/>
            <person name="Master E.R."/>
        </authorList>
    </citation>
    <scope>NUCLEOTIDE SEQUENCE [LARGE SCALE GENOMIC DNA]</scope>
    <source>
        <strain evidence="2 3">HHB-10118-sp</strain>
    </source>
</reference>
<keyword evidence="3" id="KW-1185">Reference proteome</keyword>
<dbReference type="InterPro" id="IPR008928">
    <property type="entry name" value="6-hairpin_glycosidase_sf"/>
</dbReference>
<dbReference type="AlphaFoldDB" id="K5W9H2"/>
<sequence>MSALNAAQDVAIRKVVAAMEDVYGPIGTLTPSQAQGWTPPPAPSGHLGRYLWTDAFGVLNFITLHRLTGSSTYLACAARLIDTVHSVLGKTRSQDKHLPGASPERPLAGGLRIGKDDESGSDGDGQYHHYLTIWMFALNRMTVAAGETKYNELAIQLARAIHPAFVVNRDSFTPRMRWKMSIDLSRPLVSSQGNLDPIDGYVVFSLLQKTAGDTTILKEEIQDYKKIVDMKWRYMESDDPLDLGMTLWSVHWMAKEEPWAAAIMERASENLRELTFVNRYFEYPLERRLAFREFGTCLGIKCASILSESQEENEDLVGLAENILDQWEGSETGDEKLNGVIKKQVLRPITKVMYATALVPGEIFYKAAMTYALLPVAVNMDKHAF</sequence>
<protein>
    <submittedName>
        <fullName evidence="2">Uncharacterized protein</fullName>
    </submittedName>
</protein>
<feature type="region of interest" description="Disordered" evidence="1">
    <location>
        <begin position="92"/>
        <end position="122"/>
    </location>
</feature>
<evidence type="ECO:0000256" key="1">
    <source>
        <dbReference type="SAM" id="MobiDB-lite"/>
    </source>
</evidence>
<evidence type="ECO:0000313" key="2">
    <source>
        <dbReference type="EMBL" id="EKM55624.1"/>
    </source>
</evidence>
<dbReference type="OrthoDB" id="302966at2759"/>
<gene>
    <name evidence="2" type="ORF">PHACADRAFT_195663</name>
</gene>
<dbReference type="GO" id="GO:0005975">
    <property type="term" value="P:carbohydrate metabolic process"/>
    <property type="evidence" value="ECO:0007669"/>
    <property type="project" value="InterPro"/>
</dbReference>
<dbReference type="STRING" id="650164.K5W9H2"/>
<dbReference type="InParanoid" id="K5W9H2"/>